<organism evidence="2">
    <name type="scientific">Balaenoptera musculus</name>
    <name type="common">Blue whale</name>
    <dbReference type="NCBI Taxonomy" id="9771"/>
    <lineage>
        <taxon>Eukaryota</taxon>
        <taxon>Metazoa</taxon>
        <taxon>Chordata</taxon>
        <taxon>Craniata</taxon>
        <taxon>Vertebrata</taxon>
        <taxon>Euteleostomi</taxon>
        <taxon>Mammalia</taxon>
        <taxon>Eutheria</taxon>
        <taxon>Laurasiatheria</taxon>
        <taxon>Artiodactyla</taxon>
        <taxon>Whippomorpha</taxon>
        <taxon>Cetacea</taxon>
        <taxon>Mysticeti</taxon>
        <taxon>Balaenopteridae</taxon>
        <taxon>Balaenoptera</taxon>
    </lineage>
</organism>
<feature type="region of interest" description="Disordered" evidence="1">
    <location>
        <begin position="21"/>
        <end position="71"/>
    </location>
</feature>
<dbReference type="GeneTree" id="ENSGT00560000078622"/>
<sequence length="84" mass="9165">LFLFYHCQGFFHSSAMEQPSWKTRAAPKPVNHHHRLPRGAGVGVGGAVSGRPRTRGSHDCFLSARGPSHKPRARPPLGLVFILG</sequence>
<name>A0A8C0I233_BALMU</name>
<dbReference type="Ensembl" id="ENSBMST00010022881.1">
    <property type="protein sequence ID" value="ENSBMSP00010020729.1"/>
    <property type="gene ID" value="ENSBMSG00010015111.1"/>
</dbReference>
<reference evidence="2" key="1">
    <citation type="submission" date="2023-09" db="UniProtKB">
        <authorList>
            <consortium name="Ensembl"/>
        </authorList>
    </citation>
    <scope>IDENTIFICATION</scope>
</reference>
<evidence type="ECO:0000256" key="1">
    <source>
        <dbReference type="SAM" id="MobiDB-lite"/>
    </source>
</evidence>
<evidence type="ECO:0000313" key="2">
    <source>
        <dbReference type="Ensembl" id="ENSBMSP00010020729.1"/>
    </source>
</evidence>
<dbReference type="AlphaFoldDB" id="A0A8C0I233"/>
<protein>
    <submittedName>
        <fullName evidence="2">Uncharacterized protein</fullName>
    </submittedName>
</protein>
<accession>A0A8C0I233</accession>
<proteinExistence type="predicted"/>